<dbReference type="Proteomes" id="UP001432322">
    <property type="component" value="Unassembled WGS sequence"/>
</dbReference>
<evidence type="ECO:0000313" key="2">
    <source>
        <dbReference type="Proteomes" id="UP001432322"/>
    </source>
</evidence>
<feature type="non-terminal residue" evidence="1">
    <location>
        <position position="1"/>
    </location>
</feature>
<name>A0AAV5WZ94_9BILA</name>
<organism evidence="1 2">
    <name type="scientific">Pristionchus fissidentatus</name>
    <dbReference type="NCBI Taxonomy" id="1538716"/>
    <lineage>
        <taxon>Eukaryota</taxon>
        <taxon>Metazoa</taxon>
        <taxon>Ecdysozoa</taxon>
        <taxon>Nematoda</taxon>
        <taxon>Chromadorea</taxon>
        <taxon>Rhabditida</taxon>
        <taxon>Rhabditina</taxon>
        <taxon>Diplogasteromorpha</taxon>
        <taxon>Diplogasteroidea</taxon>
        <taxon>Neodiplogasteridae</taxon>
        <taxon>Pristionchus</taxon>
    </lineage>
</organism>
<reference evidence="1" key="1">
    <citation type="submission" date="2023-10" db="EMBL/GenBank/DDBJ databases">
        <title>Genome assembly of Pristionchus species.</title>
        <authorList>
            <person name="Yoshida K."/>
            <person name="Sommer R.J."/>
        </authorList>
    </citation>
    <scope>NUCLEOTIDE SEQUENCE</scope>
    <source>
        <strain evidence="1">RS5133</strain>
    </source>
</reference>
<protein>
    <submittedName>
        <fullName evidence="1">Uncharacterized protein</fullName>
    </submittedName>
</protein>
<proteinExistence type="predicted"/>
<feature type="non-terminal residue" evidence="1">
    <location>
        <position position="139"/>
    </location>
</feature>
<evidence type="ECO:0000313" key="1">
    <source>
        <dbReference type="EMBL" id="GMT35999.1"/>
    </source>
</evidence>
<comment type="caution">
    <text evidence="1">The sequence shown here is derived from an EMBL/GenBank/DDBJ whole genome shotgun (WGS) entry which is preliminary data.</text>
</comment>
<accession>A0AAV5WZ94</accession>
<keyword evidence="2" id="KW-1185">Reference proteome</keyword>
<gene>
    <name evidence="1" type="ORF">PFISCL1PPCAC_27296</name>
</gene>
<sequence>YVIESANSLLDAGKSRGKLSPTDSDSSAADSGIEADLRKLSTLTIEVLSDSAQNAVHKKLKKQVRISMQSLFSSSNCRSPFAVDLFSSSSPPLRTVSRQGREAESKSLTVICLKTNDSCEYLKADARVIGDQLRMYRQR</sequence>
<dbReference type="EMBL" id="BTSY01000007">
    <property type="protein sequence ID" value="GMT35999.1"/>
    <property type="molecule type" value="Genomic_DNA"/>
</dbReference>
<dbReference type="AlphaFoldDB" id="A0AAV5WZ94"/>